<dbReference type="GO" id="GO:0003676">
    <property type="term" value="F:nucleic acid binding"/>
    <property type="evidence" value="ECO:0007669"/>
    <property type="project" value="InterPro"/>
</dbReference>
<evidence type="ECO:0000256" key="2">
    <source>
        <dbReference type="ARBA" id="ARBA00022801"/>
    </source>
</evidence>
<dbReference type="EMBL" id="JANVFO010000159">
    <property type="protein sequence ID" value="KAJ3709742.1"/>
    <property type="molecule type" value="Genomic_DNA"/>
</dbReference>
<dbReference type="GO" id="GO:0016787">
    <property type="term" value="F:hydrolase activity"/>
    <property type="evidence" value="ECO:0007669"/>
    <property type="project" value="UniProtKB-KW"/>
</dbReference>
<name>A0AA38MU06_9AGAR</name>
<evidence type="ECO:0000259" key="6">
    <source>
        <dbReference type="PROSITE" id="PS51192"/>
    </source>
</evidence>
<dbReference type="SMART" id="SM00487">
    <property type="entry name" value="DEXDc"/>
    <property type="match status" value="1"/>
</dbReference>
<feature type="compositionally biased region" description="Polar residues" evidence="5">
    <location>
        <begin position="49"/>
        <end position="65"/>
    </location>
</feature>
<feature type="region of interest" description="Disordered" evidence="5">
    <location>
        <begin position="1090"/>
        <end position="1113"/>
    </location>
</feature>
<dbReference type="PANTHER" id="PTHR44533:SF4">
    <property type="entry name" value="DEAD_H RNA HELICASE, PUTATIVE-RELATED"/>
    <property type="match status" value="1"/>
</dbReference>
<keyword evidence="1" id="KW-0547">Nucleotide-binding</keyword>
<dbReference type="InterPro" id="IPR052431">
    <property type="entry name" value="SKI2_subfamily_helicases"/>
</dbReference>
<dbReference type="PROSITE" id="PS51192">
    <property type="entry name" value="HELICASE_ATP_BIND_1"/>
    <property type="match status" value="1"/>
</dbReference>
<keyword evidence="3" id="KW-0347">Helicase</keyword>
<dbReference type="InterPro" id="IPR014001">
    <property type="entry name" value="Helicase_ATP-bd"/>
</dbReference>
<dbReference type="InterPro" id="IPR011545">
    <property type="entry name" value="DEAD/DEAH_box_helicase_dom"/>
</dbReference>
<proteinExistence type="predicted"/>
<dbReference type="PANTHER" id="PTHR44533">
    <property type="entry name" value="DEAD/H RNA HELICASE, PUTATIVE-RELATED"/>
    <property type="match status" value="1"/>
</dbReference>
<dbReference type="SUPFAM" id="SSF52540">
    <property type="entry name" value="P-loop containing nucleoside triphosphate hydrolases"/>
    <property type="match status" value="2"/>
</dbReference>
<dbReference type="InterPro" id="IPR059032">
    <property type="entry name" value="WHD_DDX60"/>
</dbReference>
<evidence type="ECO:0000313" key="7">
    <source>
        <dbReference type="EMBL" id="KAJ3709742.1"/>
    </source>
</evidence>
<sequence>MHILANDAKHWHNTRAILPVHLGGEKTKSLTEWEKRRRDRREHRAQTRLQRQAASLTGANGNMLNKITIAPVGSKAPPVRATGAEKTRANIQERKSKKTREADSKPIPLTGVQKARAKILEDKTKKTEKEATEWWEGKLKAMNHDTIEEQLKSIDFFKRNPSHKATYPSVAFEIRLYHLHLILKSWTMKPDPDVHRVDILVVKILCLLSEIKLLPVPTIPKTARKFLADVCLSIGFDTDTLLPNVDLSPESFAFKPIKLVSKNASLYPFMTIRLSPVEWQLEHFGEYMDRSMDSAPDTRVSFSPDRWQREVLDAIDENQSLLALAPTSAGKTFISFYAMEKVLRESDNGILVYVAPTKALVNQIAAEVYGRFSKNYSGSQTILAVYTRDTRVGDLQRAQILITVPEMLGILILSPTMAQNWTSRVKRIILDEIHSIGQEQGGAVWEQIILLAPCPDFSLIGTINSGLSATVGSPEQFNKWLESVQKAHCFSHVYIHHPHRYSHLRKYFFLPSPERSSFTSLSKHEISKRLTFLHPLSLLSDNSNSLPVDMALESRDCLSLYRTLRSHSLLEDDDLSPDVFFKSRGLLHKLNNLPAILFSLDRTNCEIMAKLLVERLERAETDWKQSDRSWKVKLAEVESWRKMDKVRSAQRQKEMKQKKDDDAPREDTSSHAWQATFNEEDPLADFSFAGRPSSIEELERVIQELSGPMLQTSDWAIRALRRGIAVHHAGTLALGINAPARTSVFCGDSPYLTALMCAGRAGRRGFDLLGNVVFYGLPYSRVQRLVLSRLPALGDSFPLTSTFILRLFNLLQGSNYADFAVKSVKSVMNLPRISHRSDMGRDQVLHHVRFSIEYLRRAGLLNHGGKPVNLFGIASHLYHTEPSNFAFVHLLESGVIHKICGQPSSVEAEKSLLILLCHLFGRRYIPRNYSQPEVIAKLQKIYPSLLILPPLPSNIGAQLQHHNKDILNMFSSYALSYAAEHQSSLGIDNVLPLSNGPLVNAVHSESPFIDHLNKTKITPTARSVFAATSGLDDHFTKANGIRRGDVWYELQEFHLTLKIIQTSLQELLIQLSLARNKEVKDANELLNLEAEDNHEDDVSEGDEDGIEGFKRPPKTSSNDWKVYEIFDLITHQEKPNRQNMTKYDKVCHILTDL</sequence>
<evidence type="ECO:0000256" key="1">
    <source>
        <dbReference type="ARBA" id="ARBA00022741"/>
    </source>
</evidence>
<feature type="region of interest" description="Disordered" evidence="5">
    <location>
        <begin position="29"/>
        <end position="106"/>
    </location>
</feature>
<gene>
    <name evidence="7" type="ORF">DFJ43DRAFT_1044717</name>
</gene>
<dbReference type="Pfam" id="PF26076">
    <property type="entry name" value="WHD_DDX60"/>
    <property type="match status" value="1"/>
</dbReference>
<keyword evidence="2" id="KW-0378">Hydrolase</keyword>
<dbReference type="FunFam" id="3.40.50.300:FF:001039">
    <property type="entry name" value="ATP-dependent RNA helicase DDX60"/>
    <property type="match status" value="1"/>
</dbReference>
<dbReference type="AlphaFoldDB" id="A0AA38MU06"/>
<organism evidence="7 8">
    <name type="scientific">Lentinula guzmanii</name>
    <dbReference type="NCBI Taxonomy" id="2804957"/>
    <lineage>
        <taxon>Eukaryota</taxon>
        <taxon>Fungi</taxon>
        <taxon>Dikarya</taxon>
        <taxon>Basidiomycota</taxon>
        <taxon>Agaricomycotina</taxon>
        <taxon>Agaricomycetes</taxon>
        <taxon>Agaricomycetidae</taxon>
        <taxon>Agaricales</taxon>
        <taxon>Marasmiineae</taxon>
        <taxon>Omphalotaceae</taxon>
        <taxon>Lentinula</taxon>
    </lineage>
</organism>
<evidence type="ECO:0000313" key="8">
    <source>
        <dbReference type="Proteomes" id="UP001176059"/>
    </source>
</evidence>
<feature type="compositionally biased region" description="Acidic residues" evidence="5">
    <location>
        <begin position="1090"/>
        <end position="1106"/>
    </location>
</feature>
<feature type="domain" description="Helicase ATP-binding" evidence="6">
    <location>
        <begin position="312"/>
        <end position="481"/>
    </location>
</feature>
<evidence type="ECO:0000256" key="3">
    <source>
        <dbReference type="ARBA" id="ARBA00022806"/>
    </source>
</evidence>
<reference evidence="7" key="2">
    <citation type="journal article" date="2023" name="Proc. Natl. Acad. Sci. U.S.A.">
        <title>A global phylogenomic analysis of the shiitake genus Lentinula.</title>
        <authorList>
            <person name="Sierra-Patev S."/>
            <person name="Min B."/>
            <person name="Naranjo-Ortiz M."/>
            <person name="Looney B."/>
            <person name="Konkel Z."/>
            <person name="Slot J.C."/>
            <person name="Sakamoto Y."/>
            <person name="Steenwyk J.L."/>
            <person name="Rokas A."/>
            <person name="Carro J."/>
            <person name="Camarero S."/>
            <person name="Ferreira P."/>
            <person name="Molpeceres G."/>
            <person name="Ruiz-Duenas F.J."/>
            <person name="Serrano A."/>
            <person name="Henrissat B."/>
            <person name="Drula E."/>
            <person name="Hughes K.W."/>
            <person name="Mata J.L."/>
            <person name="Ishikawa N.K."/>
            <person name="Vargas-Isla R."/>
            <person name="Ushijima S."/>
            <person name="Smith C.A."/>
            <person name="Donoghue J."/>
            <person name="Ahrendt S."/>
            <person name="Andreopoulos W."/>
            <person name="He G."/>
            <person name="LaButti K."/>
            <person name="Lipzen A."/>
            <person name="Ng V."/>
            <person name="Riley R."/>
            <person name="Sandor L."/>
            <person name="Barry K."/>
            <person name="Martinez A.T."/>
            <person name="Xiao Y."/>
            <person name="Gibbons J.G."/>
            <person name="Terashima K."/>
            <person name="Grigoriev I.V."/>
            <person name="Hibbett D."/>
        </authorList>
    </citation>
    <scope>NUCLEOTIDE SEQUENCE</scope>
    <source>
        <strain evidence="7">ET3784</strain>
    </source>
</reference>
<keyword evidence="8" id="KW-1185">Reference proteome</keyword>
<dbReference type="GO" id="GO:0005737">
    <property type="term" value="C:cytoplasm"/>
    <property type="evidence" value="ECO:0007669"/>
    <property type="project" value="TreeGrafter"/>
</dbReference>
<dbReference type="Proteomes" id="UP001176059">
    <property type="component" value="Unassembled WGS sequence"/>
</dbReference>
<feature type="compositionally biased region" description="Basic and acidic residues" evidence="5">
    <location>
        <begin position="83"/>
        <end position="104"/>
    </location>
</feature>
<accession>A0AA38MU06</accession>
<dbReference type="GO" id="GO:0005524">
    <property type="term" value="F:ATP binding"/>
    <property type="evidence" value="ECO:0007669"/>
    <property type="project" value="UniProtKB-KW"/>
</dbReference>
<feature type="compositionally biased region" description="Basic and acidic residues" evidence="5">
    <location>
        <begin position="645"/>
        <end position="669"/>
    </location>
</feature>
<keyword evidence="4" id="KW-0067">ATP-binding</keyword>
<dbReference type="InterPro" id="IPR027417">
    <property type="entry name" value="P-loop_NTPase"/>
</dbReference>
<evidence type="ECO:0000256" key="5">
    <source>
        <dbReference type="SAM" id="MobiDB-lite"/>
    </source>
</evidence>
<protein>
    <recommendedName>
        <fullName evidence="6">Helicase ATP-binding domain-containing protein</fullName>
    </recommendedName>
</protein>
<dbReference type="GO" id="GO:0004386">
    <property type="term" value="F:helicase activity"/>
    <property type="evidence" value="ECO:0007669"/>
    <property type="project" value="UniProtKB-KW"/>
</dbReference>
<reference evidence="7" key="1">
    <citation type="submission" date="2022-08" db="EMBL/GenBank/DDBJ databases">
        <authorList>
            <consortium name="DOE Joint Genome Institute"/>
            <person name="Min B."/>
            <person name="Sierra-Patev S."/>
            <person name="Naranjo-Ortiz M."/>
            <person name="Looney B."/>
            <person name="Konkel Z."/>
            <person name="Slot J.C."/>
            <person name="Sakamoto Y."/>
            <person name="Steenwyk J.L."/>
            <person name="Rokas A."/>
            <person name="Carro J."/>
            <person name="Camarero S."/>
            <person name="Ferreira P."/>
            <person name="Molpeceres G."/>
            <person name="Ruiz-duenas F.J."/>
            <person name="Serrano A."/>
            <person name="Henrissat B."/>
            <person name="Drula E."/>
            <person name="Hughes K.W."/>
            <person name="Mata J.L."/>
            <person name="Ishikawa N.K."/>
            <person name="Vargas-Isla R."/>
            <person name="Ushijima S."/>
            <person name="Smith C.A."/>
            <person name="Ahrendt S."/>
            <person name="Andreopoulos W."/>
            <person name="He G."/>
            <person name="LaButti K."/>
            <person name="Lipzen A."/>
            <person name="Ng V."/>
            <person name="Riley R."/>
            <person name="Sandor L."/>
            <person name="Barry K."/>
            <person name="Martinez A.T."/>
            <person name="Xiao Y."/>
            <person name="Gibbons J.G."/>
            <person name="Terashima K."/>
            <person name="Hibbett D.S."/>
            <person name="Grigoriev I.V."/>
        </authorList>
    </citation>
    <scope>NUCLEOTIDE SEQUENCE</scope>
    <source>
        <strain evidence="7">ET3784</strain>
    </source>
</reference>
<dbReference type="Pfam" id="PF00270">
    <property type="entry name" value="DEAD"/>
    <property type="match status" value="1"/>
</dbReference>
<dbReference type="Gene3D" id="3.40.50.300">
    <property type="entry name" value="P-loop containing nucleotide triphosphate hydrolases"/>
    <property type="match status" value="2"/>
</dbReference>
<feature type="region of interest" description="Disordered" evidence="5">
    <location>
        <begin position="645"/>
        <end position="674"/>
    </location>
</feature>
<evidence type="ECO:0000256" key="4">
    <source>
        <dbReference type="ARBA" id="ARBA00022840"/>
    </source>
</evidence>
<comment type="caution">
    <text evidence="7">The sequence shown here is derived from an EMBL/GenBank/DDBJ whole genome shotgun (WGS) entry which is preliminary data.</text>
</comment>